<evidence type="ECO:0000259" key="3">
    <source>
        <dbReference type="Pfam" id="PF13806"/>
    </source>
</evidence>
<protein>
    <submittedName>
        <fullName evidence="4">Nitrite reductase small subunit NirD</fullName>
    </submittedName>
</protein>
<dbReference type="NCBIfam" id="TIGR02378">
    <property type="entry name" value="nirD_assim_sml"/>
    <property type="match status" value="1"/>
</dbReference>
<dbReference type="PROSITE" id="PS51300">
    <property type="entry name" value="NIRD"/>
    <property type="match status" value="1"/>
</dbReference>
<dbReference type="InterPro" id="IPR036922">
    <property type="entry name" value="Rieske_2Fe-2S_sf"/>
</dbReference>
<dbReference type="Pfam" id="PF13806">
    <property type="entry name" value="Rieske_2"/>
    <property type="match status" value="1"/>
</dbReference>
<dbReference type="CDD" id="cd03529">
    <property type="entry name" value="Rieske_NirD"/>
    <property type="match status" value="1"/>
</dbReference>
<dbReference type="EMBL" id="BSYJ01000004">
    <property type="protein sequence ID" value="GMG87712.1"/>
    <property type="molecule type" value="Genomic_DNA"/>
</dbReference>
<name>A0ABQ6M099_9GAMM</name>
<evidence type="ECO:0000313" key="5">
    <source>
        <dbReference type="Proteomes" id="UP001224392"/>
    </source>
</evidence>
<comment type="caution">
    <text evidence="4">The sequence shown here is derived from an EMBL/GenBank/DDBJ whole genome shotgun (WGS) entry which is preliminary data.</text>
</comment>
<dbReference type="PANTHER" id="PTHR40562">
    <property type="match status" value="1"/>
</dbReference>
<evidence type="ECO:0000256" key="2">
    <source>
        <dbReference type="ARBA" id="ARBA00023063"/>
    </source>
</evidence>
<feature type="domain" description="Rieske-like [2Fe-2S]" evidence="3">
    <location>
        <begin position="9"/>
        <end position="112"/>
    </location>
</feature>
<gene>
    <name evidence="4" type="primary">nirD</name>
    <name evidence="4" type="ORF">MNKW57_20330</name>
</gene>
<keyword evidence="1" id="KW-0560">Oxidoreductase</keyword>
<keyword evidence="2" id="KW-0534">Nitrate assimilation</keyword>
<proteinExistence type="predicted"/>
<dbReference type="Proteomes" id="UP001224392">
    <property type="component" value="Unassembled WGS sequence"/>
</dbReference>
<organism evidence="4 5">
    <name type="scientific">Biformimicrobium ophioploci</name>
    <dbReference type="NCBI Taxonomy" id="3036711"/>
    <lineage>
        <taxon>Bacteria</taxon>
        <taxon>Pseudomonadati</taxon>
        <taxon>Pseudomonadota</taxon>
        <taxon>Gammaproteobacteria</taxon>
        <taxon>Cellvibrionales</taxon>
        <taxon>Microbulbiferaceae</taxon>
        <taxon>Biformimicrobium</taxon>
    </lineage>
</organism>
<evidence type="ECO:0000256" key="1">
    <source>
        <dbReference type="ARBA" id="ARBA00023002"/>
    </source>
</evidence>
<reference evidence="4 5" key="1">
    <citation type="submission" date="2023-04" db="EMBL/GenBank/DDBJ databases">
        <title>Marinobulbifer ophiurae gen. nov., sp. Nov., isolate from tissue of brittle star Ophioplocus japonicus.</title>
        <authorList>
            <person name="Kawano K."/>
            <person name="Sawayama S."/>
            <person name="Nakagawa S."/>
        </authorList>
    </citation>
    <scope>NUCLEOTIDE SEQUENCE [LARGE SCALE GENOMIC DNA]</scope>
    <source>
        <strain evidence="4 5">NKW57</strain>
    </source>
</reference>
<accession>A0ABQ6M099</accession>
<dbReference type="InterPro" id="IPR012748">
    <property type="entry name" value="Rieske-like_NirD"/>
</dbReference>
<dbReference type="RefSeq" id="WP_285764335.1">
    <property type="nucleotide sequence ID" value="NZ_BSYJ01000004.1"/>
</dbReference>
<dbReference type="Gene3D" id="2.102.10.10">
    <property type="entry name" value="Rieske [2Fe-2S] iron-sulphur domain"/>
    <property type="match status" value="1"/>
</dbReference>
<dbReference type="SUPFAM" id="SSF50022">
    <property type="entry name" value="ISP domain"/>
    <property type="match status" value="1"/>
</dbReference>
<dbReference type="InterPro" id="IPR017881">
    <property type="entry name" value="NirD"/>
</dbReference>
<evidence type="ECO:0000313" key="4">
    <source>
        <dbReference type="EMBL" id="GMG87712.1"/>
    </source>
</evidence>
<sequence>MENIATDYSWVTACRTDDLVENSGICVLLEGRQIAIYQHGPSGTLYAMDNWDPIARASILARGLLAEHEGELYVVSPLYKQRYSVETGICLDAPEHCVGVYPVVIDGAHIRLALPCGVA</sequence>
<dbReference type="PANTHER" id="PTHR40562:SF1">
    <property type="entry name" value="NITRITE REDUCTASE (NADH) SMALL SUBUNIT"/>
    <property type="match status" value="1"/>
</dbReference>
<keyword evidence="5" id="KW-1185">Reference proteome</keyword>